<dbReference type="InterPro" id="IPR019591">
    <property type="entry name" value="Mrp/NBP35_ATP-bd"/>
</dbReference>
<keyword evidence="7" id="KW-0809">Transit peptide</keyword>
<keyword evidence="9" id="KW-0411">Iron-sulfur</keyword>
<dbReference type="PhylomeDB" id="A0A0D2X5I7"/>
<dbReference type="InterPro" id="IPR027417">
    <property type="entry name" value="P-loop_NTPase"/>
</dbReference>
<dbReference type="InterPro" id="IPR033756">
    <property type="entry name" value="YlxH/NBP35"/>
</dbReference>
<dbReference type="Pfam" id="PF10609">
    <property type="entry name" value="ParA"/>
    <property type="match status" value="1"/>
</dbReference>
<evidence type="ECO:0000256" key="1">
    <source>
        <dbReference type="ARBA" id="ARBA00001966"/>
    </source>
</evidence>
<evidence type="ECO:0000256" key="12">
    <source>
        <dbReference type="ARBA" id="ARBA00081370"/>
    </source>
</evidence>
<dbReference type="InterPro" id="IPR044304">
    <property type="entry name" value="NUBPL-like"/>
</dbReference>
<evidence type="ECO:0000313" key="13">
    <source>
        <dbReference type="EMBL" id="KJE97879.1"/>
    </source>
</evidence>
<reference evidence="14" key="1">
    <citation type="submission" date="2011-02" db="EMBL/GenBank/DDBJ databases">
        <title>The Genome Sequence of Capsaspora owczarzaki ATCC 30864.</title>
        <authorList>
            <person name="Russ C."/>
            <person name="Cuomo C."/>
            <person name="Burger G."/>
            <person name="Gray M.W."/>
            <person name="Holland P.W.H."/>
            <person name="King N."/>
            <person name="Lang F.B.F."/>
            <person name="Roger A.J."/>
            <person name="Ruiz-Trillo I."/>
            <person name="Young S.K."/>
            <person name="Zeng Q."/>
            <person name="Gargeya S."/>
            <person name="Alvarado L."/>
            <person name="Berlin A."/>
            <person name="Chapman S.B."/>
            <person name="Chen Z."/>
            <person name="Freedman E."/>
            <person name="Gellesch M."/>
            <person name="Goldberg J."/>
            <person name="Griggs A."/>
            <person name="Gujja S."/>
            <person name="Heilman E."/>
            <person name="Heiman D."/>
            <person name="Howarth C."/>
            <person name="Mehta T."/>
            <person name="Neiman D."/>
            <person name="Pearson M."/>
            <person name="Roberts A."/>
            <person name="Saif S."/>
            <person name="Shea T."/>
            <person name="Shenoy N."/>
            <person name="Sisk P."/>
            <person name="Stolte C."/>
            <person name="Sykes S."/>
            <person name="White J."/>
            <person name="Yandava C."/>
            <person name="Haas B."/>
            <person name="Nusbaum C."/>
            <person name="Birren B."/>
        </authorList>
    </citation>
    <scope>NUCLEOTIDE SEQUENCE</scope>
    <source>
        <strain evidence="14">ATCC 30864</strain>
    </source>
</reference>
<dbReference type="Proteomes" id="UP000008743">
    <property type="component" value="Unassembled WGS sequence"/>
</dbReference>
<keyword evidence="10" id="KW-0496">Mitochondrion</keyword>
<evidence type="ECO:0000313" key="14">
    <source>
        <dbReference type="Proteomes" id="UP000008743"/>
    </source>
</evidence>
<dbReference type="GO" id="GO:0005524">
    <property type="term" value="F:ATP binding"/>
    <property type="evidence" value="ECO:0007669"/>
    <property type="project" value="UniProtKB-KW"/>
</dbReference>
<keyword evidence="6" id="KW-0067">ATP-binding</keyword>
<dbReference type="InParanoid" id="A0A0D2X5I7"/>
<dbReference type="STRING" id="595528.A0A0D2X5I7"/>
<evidence type="ECO:0000256" key="10">
    <source>
        <dbReference type="ARBA" id="ARBA00023128"/>
    </source>
</evidence>
<evidence type="ECO:0000256" key="5">
    <source>
        <dbReference type="ARBA" id="ARBA00022741"/>
    </source>
</evidence>
<evidence type="ECO:0000256" key="6">
    <source>
        <dbReference type="ARBA" id="ARBA00022840"/>
    </source>
</evidence>
<comment type="subcellular location">
    <subcellularLocation>
        <location evidence="2">Mitochondrion</location>
    </subcellularLocation>
</comment>
<keyword evidence="5" id="KW-0547">Nucleotide-binding</keyword>
<dbReference type="InterPro" id="IPR000808">
    <property type="entry name" value="Mrp-like_CS"/>
</dbReference>
<evidence type="ECO:0000256" key="4">
    <source>
        <dbReference type="ARBA" id="ARBA00022723"/>
    </source>
</evidence>
<evidence type="ECO:0000256" key="9">
    <source>
        <dbReference type="ARBA" id="ARBA00023014"/>
    </source>
</evidence>
<dbReference type="GO" id="GO:0016226">
    <property type="term" value="P:iron-sulfur cluster assembly"/>
    <property type="evidence" value="ECO:0007669"/>
    <property type="project" value="InterPro"/>
</dbReference>
<dbReference type="PANTHER" id="PTHR42961:SF2">
    <property type="entry name" value="IRON-SULFUR PROTEIN NUBPL"/>
    <property type="match status" value="1"/>
</dbReference>
<dbReference type="PANTHER" id="PTHR42961">
    <property type="entry name" value="IRON-SULFUR PROTEIN NUBPL"/>
    <property type="match status" value="1"/>
</dbReference>
<proteinExistence type="inferred from homology"/>
<evidence type="ECO:0000256" key="11">
    <source>
        <dbReference type="ARBA" id="ARBA00024036"/>
    </source>
</evidence>
<evidence type="ECO:0000256" key="2">
    <source>
        <dbReference type="ARBA" id="ARBA00004173"/>
    </source>
</evidence>
<comment type="similarity">
    <text evidence="11">Belongs to the Mrp/NBP35 ATP-binding proteins family.</text>
</comment>
<keyword evidence="14" id="KW-1185">Reference proteome</keyword>
<dbReference type="GO" id="GO:0005759">
    <property type="term" value="C:mitochondrial matrix"/>
    <property type="evidence" value="ECO:0007669"/>
    <property type="project" value="UniProtKB-ARBA"/>
</dbReference>
<evidence type="ECO:0000256" key="3">
    <source>
        <dbReference type="ARBA" id="ARBA00022485"/>
    </source>
</evidence>
<name>A0A0D2X5I7_CAPO3</name>
<dbReference type="OrthoDB" id="1741334at2759"/>
<dbReference type="EMBL" id="KE346375">
    <property type="protein sequence ID" value="KJE97879.1"/>
    <property type="molecule type" value="Genomic_DNA"/>
</dbReference>
<dbReference type="RefSeq" id="XP_004343046.2">
    <property type="nucleotide sequence ID" value="XM_004342996.2"/>
</dbReference>
<dbReference type="PROSITE" id="PS01215">
    <property type="entry name" value="MRP"/>
    <property type="match status" value="1"/>
</dbReference>
<keyword evidence="8" id="KW-0408">Iron</keyword>
<dbReference type="GO" id="GO:0140663">
    <property type="term" value="F:ATP-dependent FeS chaperone activity"/>
    <property type="evidence" value="ECO:0007669"/>
    <property type="project" value="InterPro"/>
</dbReference>
<sequence length="311" mass="33073">MLLSRFGAALDRSLLRPTLAAVRVPIASMHLPAGRSKDPADMARGLPKKWPIPGVQRVVLVASAKGGVGKSTVAVNLALGLSAHGRRVGLLDADVFGPSLPRMMNLREQRPVTNKQNRMEPLTNFGIKCMSMGFLVEESAALVWRGLMVMQAVQQMIRNVVWGELDVLVVDMPPGTGDTQLSISQLIPVSGAVIVSTPQDIALMDARRGVEMFRKVEIPVFGVVQNMSTFVCPNCSHETHIFGHGGAAEMAKELGVDVLADLPLSLALRQACDNGQPIVVAQPDSAQAVAFKALAANVIAKLEATPAPPTA</sequence>
<dbReference type="GO" id="GO:0032981">
    <property type="term" value="P:mitochondrial respiratory chain complex I assembly"/>
    <property type="evidence" value="ECO:0007669"/>
    <property type="project" value="TreeGrafter"/>
</dbReference>
<dbReference type="FunFam" id="3.40.50.300:FF:000709">
    <property type="entry name" value="Iron-sulfur protein NUBPL isoform X1"/>
    <property type="match status" value="1"/>
</dbReference>
<dbReference type="GO" id="GO:0046872">
    <property type="term" value="F:metal ion binding"/>
    <property type="evidence" value="ECO:0007669"/>
    <property type="project" value="UniProtKB-KW"/>
</dbReference>
<accession>A0A0D2X5I7</accession>
<organism evidence="13 14">
    <name type="scientific">Capsaspora owczarzaki (strain ATCC 30864)</name>
    <dbReference type="NCBI Taxonomy" id="595528"/>
    <lineage>
        <taxon>Eukaryota</taxon>
        <taxon>Filasterea</taxon>
        <taxon>Capsaspora</taxon>
    </lineage>
</organism>
<comment type="cofactor">
    <cofactor evidence="1">
        <name>[4Fe-4S] cluster</name>
        <dbReference type="ChEBI" id="CHEBI:49883"/>
    </cofactor>
</comment>
<keyword evidence="4" id="KW-0479">Metal-binding</keyword>
<gene>
    <name evidence="13" type="ORF">CAOG_007958</name>
</gene>
<evidence type="ECO:0000256" key="7">
    <source>
        <dbReference type="ARBA" id="ARBA00022946"/>
    </source>
</evidence>
<dbReference type="SUPFAM" id="SSF52540">
    <property type="entry name" value="P-loop containing nucleoside triphosphate hydrolases"/>
    <property type="match status" value="1"/>
</dbReference>
<dbReference type="Gene3D" id="3.40.50.300">
    <property type="entry name" value="P-loop containing nucleotide triphosphate hydrolases"/>
    <property type="match status" value="1"/>
</dbReference>
<dbReference type="CDD" id="cd02037">
    <property type="entry name" value="Mrp_NBP35"/>
    <property type="match status" value="1"/>
</dbReference>
<keyword evidence="3" id="KW-0004">4Fe-4S</keyword>
<protein>
    <recommendedName>
        <fullName evidence="12">Nucleotide-binding protein-like</fullName>
    </recommendedName>
</protein>
<dbReference type="AlphaFoldDB" id="A0A0D2X5I7"/>
<evidence type="ECO:0000256" key="8">
    <source>
        <dbReference type="ARBA" id="ARBA00023004"/>
    </source>
</evidence>
<dbReference type="HAMAP" id="MF_02040">
    <property type="entry name" value="Mrp_NBP35"/>
    <property type="match status" value="1"/>
</dbReference>
<dbReference type="GO" id="GO:0051539">
    <property type="term" value="F:4 iron, 4 sulfur cluster binding"/>
    <property type="evidence" value="ECO:0007669"/>
    <property type="project" value="UniProtKB-KW"/>
</dbReference>